<keyword evidence="1" id="KW-0472">Membrane</keyword>
<dbReference type="EMBL" id="MFLJ01000029">
    <property type="protein sequence ID" value="OGG64277.1"/>
    <property type="molecule type" value="Genomic_DNA"/>
</dbReference>
<gene>
    <name evidence="2" type="ORF">A3C94_00465</name>
</gene>
<evidence type="ECO:0000313" key="3">
    <source>
        <dbReference type="Proteomes" id="UP000177232"/>
    </source>
</evidence>
<sequence>MHYAWFVWSLLLLVPWGIIYVSLDSKEKKREMLMVSMWTTLFGFTEPLQKSRKSIEITDYIPAMDVLHRSPQKRPANHH</sequence>
<dbReference type="STRING" id="1798496.A3C94_00465"/>
<dbReference type="Proteomes" id="UP000177232">
    <property type="component" value="Unassembled WGS sequence"/>
</dbReference>
<name>A0A1F6DSH8_9BACT</name>
<dbReference type="AlphaFoldDB" id="A0A1F6DSH8"/>
<proteinExistence type="predicted"/>
<keyword evidence="1" id="KW-0812">Transmembrane</keyword>
<accession>A0A1F6DSH8</accession>
<comment type="caution">
    <text evidence="2">The sequence shown here is derived from an EMBL/GenBank/DDBJ whole genome shotgun (WGS) entry which is preliminary data.</text>
</comment>
<keyword evidence="1" id="KW-1133">Transmembrane helix</keyword>
<protein>
    <submittedName>
        <fullName evidence="2">Uncharacterized protein</fullName>
    </submittedName>
</protein>
<reference evidence="2 3" key="1">
    <citation type="journal article" date="2016" name="Nat. Commun.">
        <title>Thousands of microbial genomes shed light on interconnected biogeochemical processes in an aquifer system.</title>
        <authorList>
            <person name="Anantharaman K."/>
            <person name="Brown C.T."/>
            <person name="Hug L.A."/>
            <person name="Sharon I."/>
            <person name="Castelle C.J."/>
            <person name="Probst A.J."/>
            <person name="Thomas B.C."/>
            <person name="Singh A."/>
            <person name="Wilkins M.J."/>
            <person name="Karaoz U."/>
            <person name="Brodie E.L."/>
            <person name="Williams K.H."/>
            <person name="Hubbard S.S."/>
            <person name="Banfield J.F."/>
        </authorList>
    </citation>
    <scope>NUCLEOTIDE SEQUENCE [LARGE SCALE GENOMIC DNA]</scope>
</reference>
<feature type="transmembrane region" description="Helical" evidence="1">
    <location>
        <begin position="6"/>
        <end position="23"/>
    </location>
</feature>
<organism evidence="2 3">
    <name type="scientific">Candidatus Kaiserbacteria bacterium RIFCSPHIGHO2_02_FULL_55_17</name>
    <dbReference type="NCBI Taxonomy" id="1798496"/>
    <lineage>
        <taxon>Bacteria</taxon>
        <taxon>Candidatus Kaiseribacteriota</taxon>
    </lineage>
</organism>
<evidence type="ECO:0000256" key="1">
    <source>
        <dbReference type="SAM" id="Phobius"/>
    </source>
</evidence>
<evidence type="ECO:0000313" key="2">
    <source>
        <dbReference type="EMBL" id="OGG64277.1"/>
    </source>
</evidence>